<organism evidence="4 5">
    <name type="scientific">Mycolicibacterium pulveris</name>
    <name type="common">Mycobacterium pulveris</name>
    <dbReference type="NCBI Taxonomy" id="36813"/>
    <lineage>
        <taxon>Bacteria</taxon>
        <taxon>Bacillati</taxon>
        <taxon>Actinomycetota</taxon>
        <taxon>Actinomycetes</taxon>
        <taxon>Mycobacteriales</taxon>
        <taxon>Mycobacteriaceae</taxon>
        <taxon>Mycolicibacterium</taxon>
    </lineage>
</organism>
<evidence type="ECO:0000313" key="4">
    <source>
        <dbReference type="EMBL" id="BBY80418.1"/>
    </source>
</evidence>
<dbReference type="AlphaFoldDB" id="A0A7I7UG11"/>
<dbReference type="SUPFAM" id="SSF52402">
    <property type="entry name" value="Adenine nucleotide alpha hydrolases-like"/>
    <property type="match status" value="1"/>
</dbReference>
<dbReference type="RefSeq" id="WP_163899039.1">
    <property type="nucleotide sequence ID" value="NZ_AP022599.1"/>
</dbReference>
<gene>
    <name evidence="4" type="ORF">MPUL_15760</name>
</gene>
<dbReference type="InterPro" id="IPR014729">
    <property type="entry name" value="Rossmann-like_a/b/a_fold"/>
</dbReference>
<dbReference type="InterPro" id="IPR006016">
    <property type="entry name" value="UspA"/>
</dbReference>
<evidence type="ECO:0000256" key="1">
    <source>
        <dbReference type="ARBA" id="ARBA00008791"/>
    </source>
</evidence>
<evidence type="ECO:0000256" key="2">
    <source>
        <dbReference type="SAM" id="Phobius"/>
    </source>
</evidence>
<keyword evidence="2" id="KW-1133">Transmembrane helix</keyword>
<dbReference type="PANTHER" id="PTHR46268:SF6">
    <property type="entry name" value="UNIVERSAL STRESS PROTEIN UP12"/>
    <property type="match status" value="1"/>
</dbReference>
<feature type="domain" description="UspA" evidence="3">
    <location>
        <begin position="75"/>
        <end position="200"/>
    </location>
</feature>
<reference evidence="4 5" key="1">
    <citation type="journal article" date="2019" name="Emerg. Microbes Infect.">
        <title>Comprehensive subspecies identification of 175 nontuberculous mycobacteria species based on 7547 genomic profiles.</title>
        <authorList>
            <person name="Matsumoto Y."/>
            <person name="Kinjo T."/>
            <person name="Motooka D."/>
            <person name="Nabeya D."/>
            <person name="Jung N."/>
            <person name="Uechi K."/>
            <person name="Horii T."/>
            <person name="Iida T."/>
            <person name="Fujita J."/>
            <person name="Nakamura S."/>
        </authorList>
    </citation>
    <scope>NUCLEOTIDE SEQUENCE [LARGE SCALE GENOMIC DNA]</scope>
    <source>
        <strain evidence="4 5">JCM 6370</strain>
    </source>
</reference>
<name>A0A7I7UG11_MYCPV</name>
<feature type="transmembrane region" description="Helical" evidence="2">
    <location>
        <begin position="32"/>
        <end position="50"/>
    </location>
</feature>
<dbReference type="Gene3D" id="3.40.50.620">
    <property type="entry name" value="HUPs"/>
    <property type="match status" value="1"/>
</dbReference>
<comment type="similarity">
    <text evidence="1">Belongs to the universal stress protein A family.</text>
</comment>
<keyword evidence="2" id="KW-0812">Transmembrane</keyword>
<protein>
    <recommendedName>
        <fullName evidence="3">UspA domain-containing protein</fullName>
    </recommendedName>
</protein>
<dbReference type="PANTHER" id="PTHR46268">
    <property type="entry name" value="STRESS RESPONSE PROTEIN NHAX"/>
    <property type="match status" value="1"/>
</dbReference>
<dbReference type="EMBL" id="AP022599">
    <property type="protein sequence ID" value="BBY80418.1"/>
    <property type="molecule type" value="Genomic_DNA"/>
</dbReference>
<dbReference type="PRINTS" id="PR01438">
    <property type="entry name" value="UNVRSLSTRESS"/>
</dbReference>
<proteinExistence type="inferred from homology"/>
<keyword evidence="2" id="KW-0472">Membrane</keyword>
<dbReference type="InterPro" id="IPR006015">
    <property type="entry name" value="Universal_stress_UspA"/>
</dbReference>
<sequence>MDTVAFRVAFLVVWFGTGAITGLWLARRGHDLRWIPIALVLGPIFVPIALERADRGGPRRVSTGDDDAAPSVGPRVLVGWDGSAQAAAALDAAQRLFGGDGELVLAEVVPYEAAEDPQQAVVATADAELNAVAAKIGRPDRPPRHEVLVGAAGEALAHRAQQLEADVIAVGRRGRGVSRLLLGSVSSYLLEHSPVPVLIVDPAHMRV</sequence>
<evidence type="ECO:0000313" key="5">
    <source>
        <dbReference type="Proteomes" id="UP000467252"/>
    </source>
</evidence>
<keyword evidence="5" id="KW-1185">Reference proteome</keyword>
<evidence type="ECO:0000259" key="3">
    <source>
        <dbReference type="Pfam" id="PF00582"/>
    </source>
</evidence>
<dbReference type="Proteomes" id="UP000467252">
    <property type="component" value="Chromosome"/>
</dbReference>
<accession>A0A7I7UG11</accession>
<dbReference type="Pfam" id="PF00582">
    <property type="entry name" value="Usp"/>
    <property type="match status" value="1"/>
</dbReference>
<feature type="transmembrane region" description="Helical" evidence="2">
    <location>
        <begin position="7"/>
        <end position="26"/>
    </location>
</feature>
<dbReference type="CDD" id="cd23659">
    <property type="entry name" value="USP_At3g01520-like"/>
    <property type="match status" value="1"/>
</dbReference>